<evidence type="ECO:0000313" key="3">
    <source>
        <dbReference type="Proteomes" id="UP001595420"/>
    </source>
</evidence>
<gene>
    <name evidence="2" type="ORF">ACFOD3_13260</name>
</gene>
<dbReference type="EMBL" id="JBHRSB010000003">
    <property type="protein sequence ID" value="MFC3000868.1"/>
    <property type="molecule type" value="Genomic_DNA"/>
</dbReference>
<accession>A0ABV7BWD1</accession>
<reference evidence="3" key="1">
    <citation type="journal article" date="2019" name="Int. J. Syst. Evol. Microbiol.">
        <title>The Global Catalogue of Microorganisms (GCM) 10K type strain sequencing project: providing services to taxonomists for standard genome sequencing and annotation.</title>
        <authorList>
            <consortium name="The Broad Institute Genomics Platform"/>
            <consortium name="The Broad Institute Genome Sequencing Center for Infectious Disease"/>
            <person name="Wu L."/>
            <person name="Ma J."/>
        </authorList>
    </citation>
    <scope>NUCLEOTIDE SEQUENCE [LARGE SCALE GENOMIC DNA]</scope>
    <source>
        <strain evidence="3">CGMCC 1.16855</strain>
    </source>
</reference>
<dbReference type="InterPro" id="IPR027373">
    <property type="entry name" value="RHH_dom"/>
</dbReference>
<protein>
    <submittedName>
        <fullName evidence="2">Ribbon-helix-helix domain-containing protein</fullName>
    </submittedName>
</protein>
<keyword evidence="3" id="KW-1185">Reference proteome</keyword>
<evidence type="ECO:0000313" key="2">
    <source>
        <dbReference type="EMBL" id="MFC3000868.1"/>
    </source>
</evidence>
<comment type="caution">
    <text evidence="2">The sequence shown here is derived from an EMBL/GenBank/DDBJ whole genome shotgun (WGS) entry which is preliminary data.</text>
</comment>
<organism evidence="2 3">
    <name type="scientific">Falsiroseomonas tokyonensis</name>
    <dbReference type="NCBI Taxonomy" id="430521"/>
    <lineage>
        <taxon>Bacteria</taxon>
        <taxon>Pseudomonadati</taxon>
        <taxon>Pseudomonadota</taxon>
        <taxon>Alphaproteobacteria</taxon>
        <taxon>Acetobacterales</taxon>
        <taxon>Roseomonadaceae</taxon>
        <taxon>Falsiroseomonas</taxon>
    </lineage>
</organism>
<feature type="domain" description="Ribbon-helix-helix" evidence="1">
    <location>
        <begin position="5"/>
        <end position="68"/>
    </location>
</feature>
<proteinExistence type="predicted"/>
<sequence length="78" mass="8379">MKHLRKRSFRLAGHRTSVALEPEFWTALEALAARQALSLAALVAAVDAARPDPALPLASALRVHALRQHAPSQARPPG</sequence>
<name>A0ABV7BWD1_9PROT</name>
<dbReference type="RefSeq" id="WP_216836933.1">
    <property type="nucleotide sequence ID" value="NZ_JAFNJS010000003.1"/>
</dbReference>
<dbReference type="Proteomes" id="UP001595420">
    <property type="component" value="Unassembled WGS sequence"/>
</dbReference>
<evidence type="ECO:0000259" key="1">
    <source>
        <dbReference type="Pfam" id="PF13467"/>
    </source>
</evidence>
<dbReference type="Pfam" id="PF13467">
    <property type="entry name" value="RHH_4"/>
    <property type="match status" value="1"/>
</dbReference>